<dbReference type="GO" id="GO:0009986">
    <property type="term" value="C:cell surface"/>
    <property type="evidence" value="ECO:0007669"/>
    <property type="project" value="UniProtKB-SubCell"/>
</dbReference>
<evidence type="ECO:0000256" key="8">
    <source>
        <dbReference type="ARBA" id="ARBA00022927"/>
    </source>
</evidence>
<dbReference type="SUPFAM" id="SSF54523">
    <property type="entry name" value="Pili subunits"/>
    <property type="match status" value="1"/>
</dbReference>
<sequence length="417" mass="44434">MKKRKVASLCLAVFLMYGGAAFAEKEEAKKENVSMEQKGTNLRIGEGSKNKEEPTATYQVAIGYQAETAAGNAFAAGSLAKAKGVNSIAVGAHSEAEKNSATAIGPNAKAKGDSSTAIGSNAVASANTAMALGVQSSAKEQGAIAVGHLSEVTKKSGIGIGTNTKVNHTNSVVVGSYVTTELDNSIYLGNQSKAVSTAHSKRMEEYSKEIINGREHSFAGGKASGIVTVGQEGREKRIQNVAAGWIDENSTDAVNGSQLYAVKTEVEKNKQELDRQGKTIQNIKSEAKHVGALSSALAALNPMEYDPMKPNQILAGVGSYKNRQAVAVGLSHHFNENVRAQAGVSIGEGRRTESMVNLGFSWKIGKDDRDESYDKYKEGPISSIYVIQDEVKQLTEENKHLKLELEEVKKQLQSLIK</sequence>
<dbReference type="InterPro" id="IPR005594">
    <property type="entry name" value="YadA_C"/>
</dbReference>
<keyword evidence="5" id="KW-1134">Transmembrane beta strand</keyword>
<feature type="domain" description="Trimeric autotransporter adhesin YadA-like stalk" evidence="15">
    <location>
        <begin position="237"/>
        <end position="278"/>
    </location>
</feature>
<dbReference type="Pfam" id="PF05658">
    <property type="entry name" value="YadA_head"/>
    <property type="match status" value="4"/>
</dbReference>
<dbReference type="GO" id="GO:0009279">
    <property type="term" value="C:cell outer membrane"/>
    <property type="evidence" value="ECO:0007669"/>
    <property type="project" value="UniProtKB-SubCell"/>
</dbReference>
<dbReference type="SUPFAM" id="SSF101967">
    <property type="entry name" value="Adhesin YadA, collagen-binding domain"/>
    <property type="match status" value="1"/>
</dbReference>
<evidence type="ECO:0000313" key="16">
    <source>
        <dbReference type="EMBL" id="EJU16619.1"/>
    </source>
</evidence>
<evidence type="ECO:0000256" key="3">
    <source>
        <dbReference type="ARBA" id="ARBA00005848"/>
    </source>
</evidence>
<feature type="chain" id="PRO_5042891480" evidence="12">
    <location>
        <begin position="24"/>
        <end position="417"/>
    </location>
</feature>
<name>A0AAN3VV90_9FUSO</name>
<feature type="coiled-coil region" evidence="11">
    <location>
        <begin position="384"/>
        <end position="411"/>
    </location>
</feature>
<reference evidence="16 17" key="1">
    <citation type="submission" date="2012-07" db="EMBL/GenBank/DDBJ databases">
        <authorList>
            <person name="Durkin A.S."/>
            <person name="McCorrison J."/>
            <person name="Torralba M."/>
            <person name="Gillis M."/>
            <person name="Methe B."/>
            <person name="Sutton G."/>
            <person name="Nelson K.E."/>
        </authorList>
    </citation>
    <scope>NUCLEOTIDE SEQUENCE [LARGE SCALE GENOMIC DNA]</scope>
    <source>
        <strain evidence="16 17">Fnf 1007</strain>
    </source>
</reference>
<dbReference type="RefSeq" id="WP_005962748.1">
    <property type="nucleotide sequence ID" value="NZ_ALKK01000054.1"/>
</dbReference>
<keyword evidence="7 12" id="KW-0732">Signal</keyword>
<evidence type="ECO:0000256" key="1">
    <source>
        <dbReference type="ARBA" id="ARBA00004241"/>
    </source>
</evidence>
<accession>A0AAN3VV90</accession>
<evidence type="ECO:0000259" key="13">
    <source>
        <dbReference type="Pfam" id="PF03895"/>
    </source>
</evidence>
<dbReference type="AlphaFoldDB" id="A0AAN3VV90"/>
<dbReference type="InterPro" id="IPR045584">
    <property type="entry name" value="Pilin-like"/>
</dbReference>
<keyword evidence="11" id="KW-0175">Coiled coil</keyword>
<dbReference type="Gene3D" id="2.60.40.4050">
    <property type="match status" value="1"/>
</dbReference>
<evidence type="ECO:0000256" key="11">
    <source>
        <dbReference type="SAM" id="Coils"/>
    </source>
</evidence>
<comment type="subcellular location">
    <subcellularLocation>
        <location evidence="2">Cell outer membrane</location>
    </subcellularLocation>
    <subcellularLocation>
        <location evidence="1">Cell surface</location>
    </subcellularLocation>
</comment>
<evidence type="ECO:0000256" key="9">
    <source>
        <dbReference type="ARBA" id="ARBA00023136"/>
    </source>
</evidence>
<evidence type="ECO:0000313" key="17">
    <source>
        <dbReference type="Proteomes" id="UP000003120"/>
    </source>
</evidence>
<comment type="similarity">
    <text evidence="3">Belongs to the autotransporter-2 (AT-2) (TC 1.B.40) family.</text>
</comment>
<feature type="domain" description="Trimeric autotransporter adhesin YadA-like C-terminal membrane anchor" evidence="13">
    <location>
        <begin position="304"/>
        <end position="362"/>
    </location>
</feature>
<evidence type="ECO:0000256" key="2">
    <source>
        <dbReference type="ARBA" id="ARBA00004442"/>
    </source>
</evidence>
<evidence type="ECO:0000259" key="14">
    <source>
        <dbReference type="Pfam" id="PF05658"/>
    </source>
</evidence>
<keyword evidence="8" id="KW-0653">Protein transport</keyword>
<evidence type="ECO:0000256" key="5">
    <source>
        <dbReference type="ARBA" id="ARBA00022452"/>
    </source>
</evidence>
<dbReference type="Pfam" id="PF03895">
    <property type="entry name" value="YadA_anchor"/>
    <property type="match status" value="1"/>
</dbReference>
<feature type="domain" description="Trimeric autotransporter adhesin YadA-like head" evidence="14">
    <location>
        <begin position="124"/>
        <end position="148"/>
    </location>
</feature>
<dbReference type="Proteomes" id="UP000003120">
    <property type="component" value="Unassembled WGS sequence"/>
</dbReference>
<dbReference type="GeneID" id="75076290"/>
<feature type="domain" description="Trimeric autotransporter adhesin YadA-like head" evidence="14">
    <location>
        <begin position="155"/>
        <end position="176"/>
    </location>
</feature>
<keyword evidence="6" id="KW-0812">Transmembrane</keyword>
<keyword evidence="4" id="KW-0813">Transport</keyword>
<evidence type="ECO:0000256" key="4">
    <source>
        <dbReference type="ARBA" id="ARBA00022448"/>
    </source>
</evidence>
<gene>
    <name evidence="16" type="ORF">HMPREF1127_0103</name>
</gene>
<dbReference type="GO" id="GO:0015031">
    <property type="term" value="P:protein transport"/>
    <property type="evidence" value="ECO:0007669"/>
    <property type="project" value="UniProtKB-KW"/>
</dbReference>
<evidence type="ECO:0000259" key="15">
    <source>
        <dbReference type="Pfam" id="PF05662"/>
    </source>
</evidence>
<dbReference type="InterPro" id="IPR008635">
    <property type="entry name" value="Coiled_stalk_dom"/>
</dbReference>
<dbReference type="Pfam" id="PF05662">
    <property type="entry name" value="YadA_stalk"/>
    <property type="match status" value="1"/>
</dbReference>
<evidence type="ECO:0000256" key="7">
    <source>
        <dbReference type="ARBA" id="ARBA00022729"/>
    </source>
</evidence>
<feature type="domain" description="Trimeric autotransporter adhesin YadA-like head" evidence="14">
    <location>
        <begin position="72"/>
        <end position="94"/>
    </location>
</feature>
<evidence type="ECO:0000256" key="6">
    <source>
        <dbReference type="ARBA" id="ARBA00022692"/>
    </source>
</evidence>
<dbReference type="Gene3D" id="3.30.1300.30">
    <property type="entry name" value="GSPII I/J protein-like"/>
    <property type="match status" value="1"/>
</dbReference>
<protein>
    <submittedName>
        <fullName evidence="16">YadA-like C-terminal domain protein</fullName>
    </submittedName>
</protein>
<evidence type="ECO:0000256" key="12">
    <source>
        <dbReference type="SAM" id="SignalP"/>
    </source>
</evidence>
<proteinExistence type="inferred from homology"/>
<dbReference type="InterPro" id="IPR011049">
    <property type="entry name" value="Serralysin-like_metalloprot_C"/>
</dbReference>
<dbReference type="EMBL" id="ALKK01000054">
    <property type="protein sequence ID" value="EJU16619.1"/>
    <property type="molecule type" value="Genomic_DNA"/>
</dbReference>
<keyword evidence="9" id="KW-0472">Membrane</keyword>
<evidence type="ECO:0000256" key="10">
    <source>
        <dbReference type="ARBA" id="ARBA00023237"/>
    </source>
</evidence>
<feature type="signal peptide" evidence="12">
    <location>
        <begin position="1"/>
        <end position="23"/>
    </location>
</feature>
<dbReference type="Gene3D" id="2.150.10.10">
    <property type="entry name" value="Serralysin-like metalloprotease, C-terminal"/>
    <property type="match status" value="2"/>
</dbReference>
<feature type="domain" description="Trimeric autotransporter adhesin YadA-like head" evidence="14">
    <location>
        <begin position="96"/>
        <end position="122"/>
    </location>
</feature>
<dbReference type="CDD" id="cd12820">
    <property type="entry name" value="LbR_YadA-like"/>
    <property type="match status" value="1"/>
</dbReference>
<comment type="caution">
    <text evidence="16">The sequence shown here is derived from an EMBL/GenBank/DDBJ whole genome shotgun (WGS) entry which is preliminary data.</text>
</comment>
<dbReference type="InterPro" id="IPR008640">
    <property type="entry name" value="Adhesin_Head_dom"/>
</dbReference>
<keyword evidence="10" id="KW-0998">Cell outer membrane</keyword>
<organism evidence="16 17">
    <name type="scientific">Fusobacterium necrophorum subsp. funduliforme Fnf 1007</name>
    <dbReference type="NCBI Taxonomy" id="1161424"/>
    <lineage>
        <taxon>Bacteria</taxon>
        <taxon>Fusobacteriati</taxon>
        <taxon>Fusobacteriota</taxon>
        <taxon>Fusobacteriia</taxon>
        <taxon>Fusobacteriales</taxon>
        <taxon>Fusobacteriaceae</taxon>
        <taxon>Fusobacterium</taxon>
    </lineage>
</organism>